<proteinExistence type="predicted"/>
<dbReference type="InterPro" id="IPR041373">
    <property type="entry name" value="RT_RNaseH"/>
</dbReference>
<evidence type="ECO:0000256" key="7">
    <source>
        <dbReference type="SAM" id="MobiDB-lite"/>
    </source>
</evidence>
<protein>
    <recommendedName>
        <fullName evidence="8">Reverse transcriptase RNase H-like domain-containing protein</fullName>
    </recommendedName>
</protein>
<name>A0A1V6P507_PENPO</name>
<comment type="caution">
    <text evidence="9">The sequence shown here is derived from an EMBL/GenBank/DDBJ whole genome shotgun (WGS) entry which is preliminary data.</text>
</comment>
<dbReference type="STRING" id="60169.A0A1V6P507"/>
<evidence type="ECO:0000259" key="8">
    <source>
        <dbReference type="Pfam" id="PF17917"/>
    </source>
</evidence>
<evidence type="ECO:0000256" key="4">
    <source>
        <dbReference type="ARBA" id="ARBA00022759"/>
    </source>
</evidence>
<keyword evidence="1" id="KW-0808">Transferase</keyword>
<dbReference type="GO" id="GO:0016787">
    <property type="term" value="F:hydrolase activity"/>
    <property type="evidence" value="ECO:0007669"/>
    <property type="project" value="UniProtKB-KW"/>
</dbReference>
<dbReference type="AlphaFoldDB" id="A0A1V6P507"/>
<dbReference type="Proteomes" id="UP000191408">
    <property type="component" value="Unassembled WGS sequence"/>
</dbReference>
<reference evidence="10" key="1">
    <citation type="journal article" date="2017" name="Nat. Microbiol.">
        <title>Global analysis of biosynthetic gene clusters reveals vast potential of secondary metabolite production in Penicillium species.</title>
        <authorList>
            <person name="Nielsen J.C."/>
            <person name="Grijseels S."/>
            <person name="Prigent S."/>
            <person name="Ji B."/>
            <person name="Dainat J."/>
            <person name="Nielsen K.F."/>
            <person name="Frisvad J.C."/>
            <person name="Workman M."/>
            <person name="Nielsen J."/>
        </authorList>
    </citation>
    <scope>NUCLEOTIDE SEQUENCE [LARGE SCALE GENOMIC DNA]</scope>
    <source>
        <strain evidence="10">IBT 4502</strain>
    </source>
</reference>
<dbReference type="SUPFAM" id="SSF56672">
    <property type="entry name" value="DNA/RNA polymerases"/>
    <property type="match status" value="1"/>
</dbReference>
<gene>
    <name evidence="9" type="ORF">PENPOL_c001G02234</name>
</gene>
<dbReference type="OrthoDB" id="4358334at2759"/>
<evidence type="ECO:0000256" key="2">
    <source>
        <dbReference type="ARBA" id="ARBA00022695"/>
    </source>
</evidence>
<evidence type="ECO:0000313" key="10">
    <source>
        <dbReference type="Proteomes" id="UP000191408"/>
    </source>
</evidence>
<keyword evidence="2" id="KW-0548">Nucleotidyltransferase</keyword>
<feature type="region of interest" description="Disordered" evidence="7">
    <location>
        <begin position="122"/>
        <end position="190"/>
    </location>
</feature>
<evidence type="ECO:0000256" key="6">
    <source>
        <dbReference type="ARBA" id="ARBA00022918"/>
    </source>
</evidence>
<keyword evidence="5" id="KW-0378">Hydrolase</keyword>
<keyword evidence="4" id="KW-0255">Endonuclease</keyword>
<evidence type="ECO:0000256" key="5">
    <source>
        <dbReference type="ARBA" id="ARBA00022801"/>
    </source>
</evidence>
<keyword evidence="6" id="KW-0695">RNA-directed DNA polymerase</keyword>
<dbReference type="EMBL" id="MDYM01000001">
    <property type="protein sequence ID" value="OQD71686.1"/>
    <property type="molecule type" value="Genomic_DNA"/>
</dbReference>
<dbReference type="Pfam" id="PF17917">
    <property type="entry name" value="RT_RNaseH"/>
    <property type="match status" value="1"/>
</dbReference>
<feature type="domain" description="Reverse transcriptase RNase H-like" evidence="8">
    <location>
        <begin position="74"/>
        <end position="122"/>
    </location>
</feature>
<dbReference type="GO" id="GO:0003964">
    <property type="term" value="F:RNA-directed DNA polymerase activity"/>
    <property type="evidence" value="ECO:0007669"/>
    <property type="project" value="UniProtKB-KW"/>
</dbReference>
<dbReference type="GO" id="GO:0004519">
    <property type="term" value="F:endonuclease activity"/>
    <property type="evidence" value="ECO:0007669"/>
    <property type="project" value="UniProtKB-KW"/>
</dbReference>
<accession>A0A1V6P507</accession>
<evidence type="ECO:0000313" key="9">
    <source>
        <dbReference type="EMBL" id="OQD71686.1"/>
    </source>
</evidence>
<dbReference type="InterPro" id="IPR043502">
    <property type="entry name" value="DNA/RNA_pol_sf"/>
</dbReference>
<evidence type="ECO:0000256" key="1">
    <source>
        <dbReference type="ARBA" id="ARBA00022679"/>
    </source>
</evidence>
<sequence length="190" mass="21598">MSWYAQKAQPLQIRKTALLRGSPLAGRPRQEWAKKTRYGDPTDEELQSFEILQDNFKTCTDSKLENYQHKDPTKPSPAAATEPIMFLSRLLTPAEKNYWATELEVSCITWTIKKVRHLIETAKKPAESPPSASIDVYATVPDQGLPPTAQDQQDRGRIVKTTKRIANATEARRRPRSPDRPSLDSRPPKF</sequence>
<evidence type="ECO:0000256" key="3">
    <source>
        <dbReference type="ARBA" id="ARBA00022722"/>
    </source>
</evidence>
<keyword evidence="10" id="KW-1185">Reference proteome</keyword>
<keyword evidence="3" id="KW-0540">Nuclease</keyword>
<feature type="compositionally biased region" description="Basic and acidic residues" evidence="7">
    <location>
        <begin position="170"/>
        <end position="190"/>
    </location>
</feature>
<organism evidence="9 10">
    <name type="scientific">Penicillium polonicum</name>
    <dbReference type="NCBI Taxonomy" id="60169"/>
    <lineage>
        <taxon>Eukaryota</taxon>
        <taxon>Fungi</taxon>
        <taxon>Dikarya</taxon>
        <taxon>Ascomycota</taxon>
        <taxon>Pezizomycotina</taxon>
        <taxon>Eurotiomycetes</taxon>
        <taxon>Eurotiomycetidae</taxon>
        <taxon>Eurotiales</taxon>
        <taxon>Aspergillaceae</taxon>
        <taxon>Penicillium</taxon>
    </lineage>
</organism>